<keyword evidence="4" id="KW-1185">Reference proteome</keyword>
<dbReference type="InterPro" id="IPR050966">
    <property type="entry name" value="Glutamyl_endopeptidase"/>
</dbReference>
<dbReference type="InterPro" id="IPR043504">
    <property type="entry name" value="Peptidase_S1_PA_chymotrypsin"/>
</dbReference>
<reference evidence="4" key="1">
    <citation type="journal article" date="2019" name="Int. J. Syst. Evol. Microbiol.">
        <title>The Global Catalogue of Microorganisms (GCM) 10K type strain sequencing project: providing services to taxonomists for standard genome sequencing and annotation.</title>
        <authorList>
            <consortium name="The Broad Institute Genomics Platform"/>
            <consortium name="The Broad Institute Genome Sequencing Center for Infectious Disease"/>
            <person name="Wu L."/>
            <person name="Ma J."/>
        </authorList>
    </citation>
    <scope>NUCLEOTIDE SEQUENCE [LARGE SCALE GENOMIC DNA]</scope>
    <source>
        <strain evidence="4">JCM 17939</strain>
    </source>
</reference>
<evidence type="ECO:0000313" key="4">
    <source>
        <dbReference type="Proteomes" id="UP001501442"/>
    </source>
</evidence>
<dbReference type="SUPFAM" id="SSF50494">
    <property type="entry name" value="Trypsin-like serine proteases"/>
    <property type="match status" value="1"/>
</dbReference>
<organism evidence="3 4">
    <name type="scientific">Actinoallomurus vinaceus</name>
    <dbReference type="NCBI Taxonomy" id="1080074"/>
    <lineage>
        <taxon>Bacteria</taxon>
        <taxon>Bacillati</taxon>
        <taxon>Actinomycetota</taxon>
        <taxon>Actinomycetes</taxon>
        <taxon>Streptosporangiales</taxon>
        <taxon>Thermomonosporaceae</taxon>
        <taxon>Actinoallomurus</taxon>
    </lineage>
</organism>
<feature type="compositionally biased region" description="Low complexity" evidence="2">
    <location>
        <begin position="1"/>
        <end position="23"/>
    </location>
</feature>
<comment type="caution">
    <text evidence="3">The sequence shown here is derived from an EMBL/GenBank/DDBJ whole genome shotgun (WGS) entry which is preliminary data.</text>
</comment>
<name>A0ABP8UR49_9ACTN</name>
<gene>
    <name evidence="3" type="ORF">GCM10023196_087360</name>
</gene>
<keyword evidence="1" id="KW-0732">Signal</keyword>
<proteinExistence type="predicted"/>
<evidence type="ECO:0000256" key="2">
    <source>
        <dbReference type="SAM" id="MobiDB-lite"/>
    </source>
</evidence>
<dbReference type="InterPro" id="IPR009003">
    <property type="entry name" value="Peptidase_S1_PA"/>
</dbReference>
<dbReference type="PANTHER" id="PTHR15462">
    <property type="entry name" value="SERINE PROTEASE"/>
    <property type="match status" value="1"/>
</dbReference>
<dbReference type="EMBL" id="BAABHK010000018">
    <property type="protein sequence ID" value="GAA4636673.1"/>
    <property type="molecule type" value="Genomic_DNA"/>
</dbReference>
<evidence type="ECO:0000256" key="1">
    <source>
        <dbReference type="ARBA" id="ARBA00022729"/>
    </source>
</evidence>
<feature type="region of interest" description="Disordered" evidence="2">
    <location>
        <begin position="1"/>
        <end position="46"/>
    </location>
</feature>
<protein>
    <submittedName>
        <fullName evidence="3">Peptidase</fullName>
    </submittedName>
</protein>
<evidence type="ECO:0000313" key="3">
    <source>
        <dbReference type="EMBL" id="GAA4636673.1"/>
    </source>
</evidence>
<sequence>MAAATPEPAPRLTAAAAKATPVPDRLPAKSAAPARPQNAVSPSAGGDVHPLIGSTAALWSPHGQMPAITTGKIYFTRTDGSGGYCTGSVITASNLNTVWTAGHCVNAGNGGGWFSNFLFVPDTDNGSAPWGSWSWKYTNTTNGWANSGDLHYDVAAIAFYPLNGTNLQSRLGAQGYRFNYGQSFSVTTFGYPQSGYNRTDFPANGSKLYYCTGQTYRKSSSNDLIGLSCDMHHGASGGPWLTDLASWGGGYIIGAYSHRDVNSSGVPTNIEARSANHGDGAINVYNDVSTH</sequence>
<dbReference type="Gene3D" id="2.40.10.10">
    <property type="entry name" value="Trypsin-like serine proteases"/>
    <property type="match status" value="2"/>
</dbReference>
<accession>A0ABP8UR49</accession>
<dbReference type="Proteomes" id="UP001501442">
    <property type="component" value="Unassembled WGS sequence"/>
</dbReference>